<proteinExistence type="predicted"/>
<sequence length="131" mass="15130">MTGLNNYKFLLSEVKAADMFDSDDDYQPSSPQYNLHSPKYFSMPLILQNSSYSSKFFKEDDYFPEPPPLNSLVEGVTDSADNEYFPMPPQVPEFNFTRLEDEEDNKYNPDPPVYPKINYSSEDDQDQAGLQ</sequence>
<protein>
    <submittedName>
        <fullName evidence="2">Uncharacterized protein</fullName>
    </submittedName>
</protein>
<dbReference type="Proteomes" id="UP001605036">
    <property type="component" value="Unassembled WGS sequence"/>
</dbReference>
<accession>A0ABD1YTJ2</accession>
<evidence type="ECO:0000313" key="3">
    <source>
        <dbReference type="Proteomes" id="UP001605036"/>
    </source>
</evidence>
<name>A0ABD1YTJ2_9MARC</name>
<feature type="compositionally biased region" description="Acidic residues" evidence="1">
    <location>
        <begin position="121"/>
        <end position="131"/>
    </location>
</feature>
<organism evidence="2 3">
    <name type="scientific">Riccia fluitans</name>
    <dbReference type="NCBI Taxonomy" id="41844"/>
    <lineage>
        <taxon>Eukaryota</taxon>
        <taxon>Viridiplantae</taxon>
        <taxon>Streptophyta</taxon>
        <taxon>Embryophyta</taxon>
        <taxon>Marchantiophyta</taxon>
        <taxon>Marchantiopsida</taxon>
        <taxon>Marchantiidae</taxon>
        <taxon>Marchantiales</taxon>
        <taxon>Ricciaceae</taxon>
        <taxon>Riccia</taxon>
    </lineage>
</organism>
<gene>
    <name evidence="2" type="ORF">R1flu_004548</name>
</gene>
<keyword evidence="3" id="KW-1185">Reference proteome</keyword>
<evidence type="ECO:0000313" key="2">
    <source>
        <dbReference type="EMBL" id="KAL2633069.1"/>
    </source>
</evidence>
<evidence type="ECO:0000256" key="1">
    <source>
        <dbReference type="SAM" id="MobiDB-lite"/>
    </source>
</evidence>
<comment type="caution">
    <text evidence="2">The sequence shown here is derived from an EMBL/GenBank/DDBJ whole genome shotgun (WGS) entry which is preliminary data.</text>
</comment>
<dbReference type="EMBL" id="JBHFFA010000003">
    <property type="protein sequence ID" value="KAL2633069.1"/>
    <property type="molecule type" value="Genomic_DNA"/>
</dbReference>
<reference evidence="2 3" key="1">
    <citation type="submission" date="2024-09" db="EMBL/GenBank/DDBJ databases">
        <title>Chromosome-scale assembly of Riccia fluitans.</title>
        <authorList>
            <person name="Paukszto L."/>
            <person name="Sawicki J."/>
            <person name="Karawczyk K."/>
            <person name="Piernik-Szablinska J."/>
            <person name="Szczecinska M."/>
            <person name="Mazdziarz M."/>
        </authorList>
    </citation>
    <scope>NUCLEOTIDE SEQUENCE [LARGE SCALE GENOMIC DNA]</scope>
    <source>
        <strain evidence="2">Rf_01</strain>
        <tissue evidence="2">Aerial parts of the thallus</tissue>
    </source>
</reference>
<dbReference type="AlphaFoldDB" id="A0ABD1YTJ2"/>
<feature type="region of interest" description="Disordered" evidence="1">
    <location>
        <begin position="90"/>
        <end position="131"/>
    </location>
</feature>